<protein>
    <submittedName>
        <fullName evidence="1">Uncharacterized protein</fullName>
    </submittedName>
</protein>
<gene>
    <name evidence="1" type="ORF">BDP27DRAFT_1310864</name>
</gene>
<comment type="caution">
    <text evidence="1">The sequence shown here is derived from an EMBL/GenBank/DDBJ whole genome shotgun (WGS) entry which is preliminary data.</text>
</comment>
<dbReference type="Proteomes" id="UP000772434">
    <property type="component" value="Unassembled WGS sequence"/>
</dbReference>
<proteinExistence type="predicted"/>
<sequence length="126" mass="13596">MPTYPMTGFPVLTAAVAPLLESSTATYAIGGAPSCSHANRYIAGSGLEVGTGRGRCGEYTRFWSYKRDTAISGRADNRESVFAGGNEFGECLVCTEARNEILFNRRTSIIRFVISHRNILVGGIVN</sequence>
<dbReference type="EMBL" id="JADNRY010000002">
    <property type="protein sequence ID" value="KAF9078150.1"/>
    <property type="molecule type" value="Genomic_DNA"/>
</dbReference>
<organism evidence="1 2">
    <name type="scientific">Rhodocollybia butyracea</name>
    <dbReference type="NCBI Taxonomy" id="206335"/>
    <lineage>
        <taxon>Eukaryota</taxon>
        <taxon>Fungi</taxon>
        <taxon>Dikarya</taxon>
        <taxon>Basidiomycota</taxon>
        <taxon>Agaricomycotina</taxon>
        <taxon>Agaricomycetes</taxon>
        <taxon>Agaricomycetidae</taxon>
        <taxon>Agaricales</taxon>
        <taxon>Marasmiineae</taxon>
        <taxon>Omphalotaceae</taxon>
        <taxon>Rhodocollybia</taxon>
    </lineage>
</organism>
<name>A0A9P5UFC6_9AGAR</name>
<keyword evidence="2" id="KW-1185">Reference proteome</keyword>
<evidence type="ECO:0000313" key="1">
    <source>
        <dbReference type="EMBL" id="KAF9078150.1"/>
    </source>
</evidence>
<dbReference type="AlphaFoldDB" id="A0A9P5UFC6"/>
<reference evidence="1" key="1">
    <citation type="submission" date="2020-11" db="EMBL/GenBank/DDBJ databases">
        <authorList>
            <consortium name="DOE Joint Genome Institute"/>
            <person name="Ahrendt S."/>
            <person name="Riley R."/>
            <person name="Andreopoulos W."/>
            <person name="Labutti K."/>
            <person name="Pangilinan J."/>
            <person name="Ruiz-Duenas F.J."/>
            <person name="Barrasa J.M."/>
            <person name="Sanchez-Garcia M."/>
            <person name="Camarero S."/>
            <person name="Miyauchi S."/>
            <person name="Serrano A."/>
            <person name="Linde D."/>
            <person name="Babiker R."/>
            <person name="Drula E."/>
            <person name="Ayuso-Fernandez I."/>
            <person name="Pacheco R."/>
            <person name="Padilla G."/>
            <person name="Ferreira P."/>
            <person name="Barriuso J."/>
            <person name="Kellner H."/>
            <person name="Castanera R."/>
            <person name="Alfaro M."/>
            <person name="Ramirez L."/>
            <person name="Pisabarro A.G."/>
            <person name="Kuo A."/>
            <person name="Tritt A."/>
            <person name="Lipzen A."/>
            <person name="He G."/>
            <person name="Yan M."/>
            <person name="Ng V."/>
            <person name="Cullen D."/>
            <person name="Martin F."/>
            <person name="Rosso M.-N."/>
            <person name="Henrissat B."/>
            <person name="Hibbett D."/>
            <person name="Martinez A.T."/>
            <person name="Grigoriev I.V."/>
        </authorList>
    </citation>
    <scope>NUCLEOTIDE SEQUENCE</scope>
    <source>
        <strain evidence="1">AH 40177</strain>
    </source>
</reference>
<accession>A0A9P5UFC6</accession>
<evidence type="ECO:0000313" key="2">
    <source>
        <dbReference type="Proteomes" id="UP000772434"/>
    </source>
</evidence>